<dbReference type="GO" id="GO:0016787">
    <property type="term" value="F:hydrolase activity"/>
    <property type="evidence" value="ECO:0007669"/>
    <property type="project" value="UniProtKB-KW"/>
</dbReference>
<evidence type="ECO:0000313" key="3">
    <source>
        <dbReference type="Proteomes" id="UP001168380"/>
    </source>
</evidence>
<name>A0ABT8TGH2_9GAMM</name>
<organism evidence="2 3">
    <name type="scientific">Gilvimarinus algae</name>
    <dbReference type="NCBI Taxonomy" id="3058037"/>
    <lineage>
        <taxon>Bacteria</taxon>
        <taxon>Pseudomonadati</taxon>
        <taxon>Pseudomonadota</taxon>
        <taxon>Gammaproteobacteria</taxon>
        <taxon>Cellvibrionales</taxon>
        <taxon>Cellvibrionaceae</taxon>
        <taxon>Gilvimarinus</taxon>
    </lineage>
</organism>
<accession>A0ABT8TGH2</accession>
<dbReference type="Pfam" id="PF12146">
    <property type="entry name" value="Hydrolase_4"/>
    <property type="match status" value="1"/>
</dbReference>
<dbReference type="PANTHER" id="PTHR11614">
    <property type="entry name" value="PHOSPHOLIPASE-RELATED"/>
    <property type="match status" value="1"/>
</dbReference>
<keyword evidence="2" id="KW-0378">Hydrolase</keyword>
<sequence>MKETLPWRPDAELAGFEVQPIEVEVDGVALRGTLVRAADNPADAERAVLYVHGLTDYFFHEHLAEAYRNEGIAFFALDLHRFGRSLRDDDRPNYCDSVEEYFPEIDQAIDRIKATGARQLIVNAHSTGGLILSHYADHGSRRAAIDGLFLNSPFFDFPMYGPERWALAALAWLGRWWPYASYHHGKPSLYAQSIYRGYRGEWDYNLRIKPDVGFPIHLGWIRAIVNAQKRLQAGLDIRCPVLVMHSARSIRSLNHWTDDLQAADAVLDVEHMRRYGPGLGDRVSLVEIDGGMHDLVLSQAGVRKQVFAELFRWLGQISAERQAA</sequence>
<keyword evidence="3" id="KW-1185">Reference proteome</keyword>
<reference evidence="2" key="1">
    <citation type="submission" date="2023-07" db="EMBL/GenBank/DDBJ databases">
        <title>Gilvimarinus algae sp. nov., isolated from the surface of Kelp.</title>
        <authorList>
            <person name="Sun Y.Y."/>
            <person name="Gong Y."/>
            <person name="Du Z.J."/>
        </authorList>
    </citation>
    <scope>NUCLEOTIDE SEQUENCE</scope>
    <source>
        <strain evidence="2">SDUM040014</strain>
    </source>
</reference>
<dbReference type="InterPro" id="IPR051044">
    <property type="entry name" value="MAG_DAG_Lipase"/>
</dbReference>
<dbReference type="Proteomes" id="UP001168380">
    <property type="component" value="Unassembled WGS sequence"/>
</dbReference>
<evidence type="ECO:0000259" key="1">
    <source>
        <dbReference type="Pfam" id="PF12146"/>
    </source>
</evidence>
<dbReference type="InterPro" id="IPR022742">
    <property type="entry name" value="Hydrolase_4"/>
</dbReference>
<feature type="domain" description="Serine aminopeptidase S33" evidence="1">
    <location>
        <begin position="44"/>
        <end position="247"/>
    </location>
</feature>
<dbReference type="RefSeq" id="WP_302711554.1">
    <property type="nucleotide sequence ID" value="NZ_JAULRT010000035.1"/>
</dbReference>
<protein>
    <submittedName>
        <fullName evidence="2">Alpha/beta hydrolase</fullName>
    </submittedName>
</protein>
<dbReference type="InterPro" id="IPR029058">
    <property type="entry name" value="AB_hydrolase_fold"/>
</dbReference>
<dbReference type="Gene3D" id="3.40.50.1820">
    <property type="entry name" value="alpha/beta hydrolase"/>
    <property type="match status" value="1"/>
</dbReference>
<gene>
    <name evidence="2" type="ORF">QWI16_04480</name>
</gene>
<dbReference type="SUPFAM" id="SSF53474">
    <property type="entry name" value="alpha/beta-Hydrolases"/>
    <property type="match status" value="1"/>
</dbReference>
<evidence type="ECO:0000313" key="2">
    <source>
        <dbReference type="EMBL" id="MDO3381417.1"/>
    </source>
</evidence>
<comment type="caution">
    <text evidence="2">The sequence shown here is derived from an EMBL/GenBank/DDBJ whole genome shotgun (WGS) entry which is preliminary data.</text>
</comment>
<proteinExistence type="predicted"/>
<dbReference type="EMBL" id="JAULRT010000035">
    <property type="protein sequence ID" value="MDO3381417.1"/>
    <property type="molecule type" value="Genomic_DNA"/>
</dbReference>